<dbReference type="GO" id="GO:0005254">
    <property type="term" value="F:chloride channel activity"/>
    <property type="evidence" value="ECO:0007669"/>
    <property type="project" value="InterPro"/>
</dbReference>
<evidence type="ECO:0000256" key="5">
    <source>
        <dbReference type="ARBA" id="ARBA00022989"/>
    </source>
</evidence>
<keyword evidence="6" id="KW-0406">Ion transport</keyword>
<comment type="caution">
    <text evidence="10">The sequence shown here is derived from an EMBL/GenBank/DDBJ whole genome shotgun (WGS) entry which is preliminary data.</text>
</comment>
<dbReference type="OrthoDB" id="445589at2"/>
<keyword evidence="7 9" id="KW-0472">Membrane</keyword>
<evidence type="ECO:0000256" key="1">
    <source>
        <dbReference type="ARBA" id="ARBA00004651"/>
    </source>
</evidence>
<dbReference type="RefSeq" id="WP_041878767.1">
    <property type="nucleotide sequence ID" value="NZ_CP157278.1"/>
</dbReference>
<evidence type="ECO:0000256" key="4">
    <source>
        <dbReference type="ARBA" id="ARBA00022692"/>
    </source>
</evidence>
<evidence type="ECO:0000256" key="3">
    <source>
        <dbReference type="ARBA" id="ARBA00022475"/>
    </source>
</evidence>
<dbReference type="Pfam" id="PF25539">
    <property type="entry name" value="Bestrophin_2"/>
    <property type="match status" value="1"/>
</dbReference>
<name>A0A0D0GM10_9SPHI</name>
<dbReference type="PANTHER" id="PTHR33281:SF19">
    <property type="entry name" value="VOLTAGE-DEPENDENT ANION CHANNEL-FORMING PROTEIN YNEE"/>
    <property type="match status" value="1"/>
</dbReference>
<feature type="transmembrane region" description="Helical" evidence="9">
    <location>
        <begin position="42"/>
        <end position="62"/>
    </location>
</feature>
<evidence type="ECO:0000256" key="2">
    <source>
        <dbReference type="ARBA" id="ARBA00022448"/>
    </source>
</evidence>
<gene>
    <name evidence="10" type="ORF">TH53_04450</name>
</gene>
<feature type="transmembrane region" description="Helical" evidence="9">
    <location>
        <begin position="202"/>
        <end position="221"/>
    </location>
</feature>
<proteinExistence type="inferred from homology"/>
<evidence type="ECO:0000256" key="8">
    <source>
        <dbReference type="ARBA" id="ARBA00034708"/>
    </source>
</evidence>
<keyword evidence="3" id="KW-1003">Cell membrane</keyword>
<evidence type="ECO:0000256" key="9">
    <source>
        <dbReference type="SAM" id="Phobius"/>
    </source>
</evidence>
<dbReference type="AlphaFoldDB" id="A0A0D0GM10"/>
<feature type="transmembrane region" description="Helical" evidence="9">
    <location>
        <begin position="9"/>
        <end position="30"/>
    </location>
</feature>
<keyword evidence="5 9" id="KW-1133">Transmembrane helix</keyword>
<comment type="similarity">
    <text evidence="8">Belongs to the anion channel-forming bestrophin (TC 1.A.46) family.</text>
</comment>
<evidence type="ECO:0000256" key="7">
    <source>
        <dbReference type="ARBA" id="ARBA00023136"/>
    </source>
</evidence>
<keyword evidence="2" id="KW-0813">Transport</keyword>
<evidence type="ECO:0000256" key="6">
    <source>
        <dbReference type="ARBA" id="ARBA00023065"/>
    </source>
</evidence>
<keyword evidence="11" id="KW-1185">Reference proteome</keyword>
<comment type="subcellular location">
    <subcellularLocation>
        <location evidence="1">Cell membrane</location>
        <topology evidence="1">Multi-pass membrane protein</topology>
    </subcellularLocation>
</comment>
<evidence type="ECO:0000313" key="10">
    <source>
        <dbReference type="EMBL" id="KIO78272.1"/>
    </source>
</evidence>
<sequence length="295" mass="34001">MLINKKISITYFISVIKWDIIFIAIYAILIGTFDHYGFFKAINIPLSLSGFVGTTLSLLLAFRTSQSYERWWEARVVWGAIVNDSRSLIRQIKQFLPALSDSEAHIESFARRQIIWCFALSESLRRIPSSKKVDDYFQTHDLDSDNKPNLLLNKHADELSFISQRFDLDANKQVQIDATIARLCDSMGKCERIKNTVFPRSYSVLIHFLIYVLMTILPFGLEDNNPIIEILLTFMVPVLFISIERTAIIMQDPFENIPTDTPMTALSQTIERNLLEMINKKSTEVKPPVASYYIM</sequence>
<dbReference type="Proteomes" id="UP000032049">
    <property type="component" value="Unassembled WGS sequence"/>
</dbReference>
<dbReference type="GO" id="GO:0005886">
    <property type="term" value="C:plasma membrane"/>
    <property type="evidence" value="ECO:0007669"/>
    <property type="project" value="UniProtKB-SubCell"/>
</dbReference>
<accession>A0A0D0GM10</accession>
<evidence type="ECO:0000313" key="11">
    <source>
        <dbReference type="Proteomes" id="UP000032049"/>
    </source>
</evidence>
<feature type="transmembrane region" description="Helical" evidence="9">
    <location>
        <begin position="227"/>
        <end position="243"/>
    </location>
</feature>
<keyword evidence="4 9" id="KW-0812">Transmembrane</keyword>
<dbReference type="PANTHER" id="PTHR33281">
    <property type="entry name" value="UPF0187 PROTEIN YNEE"/>
    <property type="match status" value="1"/>
</dbReference>
<dbReference type="EMBL" id="JXRA01000017">
    <property type="protein sequence ID" value="KIO78272.1"/>
    <property type="molecule type" value="Genomic_DNA"/>
</dbReference>
<reference evidence="10 11" key="1">
    <citation type="submission" date="2015-01" db="EMBL/GenBank/DDBJ databases">
        <title>Draft genome sequence of Pedobacter sp. NL19 isolated from sludge of an effluent treatment pond in an abandoned uranium mine.</title>
        <authorList>
            <person name="Santos T."/>
            <person name="Caetano T."/>
            <person name="Covas C."/>
            <person name="Cruz A."/>
            <person name="Mendo S."/>
        </authorList>
    </citation>
    <scope>NUCLEOTIDE SEQUENCE [LARGE SCALE GENOMIC DNA]</scope>
    <source>
        <strain evidence="10 11">NL19</strain>
    </source>
</reference>
<organism evidence="10 11">
    <name type="scientific">Pedobacter lusitanus</name>
    <dbReference type="NCBI Taxonomy" id="1503925"/>
    <lineage>
        <taxon>Bacteria</taxon>
        <taxon>Pseudomonadati</taxon>
        <taxon>Bacteroidota</taxon>
        <taxon>Sphingobacteriia</taxon>
        <taxon>Sphingobacteriales</taxon>
        <taxon>Sphingobacteriaceae</taxon>
        <taxon>Pedobacter</taxon>
    </lineage>
</organism>
<dbReference type="InterPro" id="IPR044669">
    <property type="entry name" value="YneE/VCCN1/2-like"/>
</dbReference>
<protein>
    <submittedName>
        <fullName evidence="10">Membrane protein</fullName>
    </submittedName>
</protein>